<keyword evidence="10 16" id="KW-1133">Transmembrane helix</keyword>
<gene>
    <name evidence="16 18" type="primary">oadG</name>
    <name evidence="18" type="ORF">OLEAN_C28150</name>
</gene>
<evidence type="ECO:0000256" key="10">
    <source>
        <dbReference type="ARBA" id="ARBA00022989"/>
    </source>
</evidence>
<keyword evidence="7 16" id="KW-1003">Cell membrane</keyword>
<evidence type="ECO:0000256" key="13">
    <source>
        <dbReference type="ARBA" id="ARBA00023136"/>
    </source>
</evidence>
<comment type="subunit">
    <text evidence="5 16">Heterotrimer of an alpha, a beta and a gamma subunit.</text>
</comment>
<sequence length="79" mass="8469">MSELVSSGLELMAFGMGTVFTFLVLLIFATSLMSKIVNKFVPEPVVVPQAVVTAPTQGADPQLLKVLAAAVKEHRARQK</sequence>
<dbReference type="GO" id="GO:0036376">
    <property type="term" value="P:sodium ion export across plasma membrane"/>
    <property type="evidence" value="ECO:0007669"/>
    <property type="project" value="InterPro"/>
</dbReference>
<dbReference type="Pfam" id="PF04277">
    <property type="entry name" value="OAD_gamma"/>
    <property type="match status" value="1"/>
</dbReference>
<name>R4YPF8_OLEAN</name>
<keyword evidence="12 16" id="KW-0406">Ion transport</keyword>
<comment type="subcellular location">
    <subcellularLocation>
        <location evidence="3 16 17">Cell membrane</location>
        <topology evidence="3 16 17">Single-pass membrane protein</topology>
    </subcellularLocation>
</comment>
<keyword evidence="19" id="KW-1185">Reference proteome</keyword>
<evidence type="ECO:0000256" key="14">
    <source>
        <dbReference type="ARBA" id="ARBA00023201"/>
    </source>
</evidence>
<dbReference type="EC" id="7.2.4.2" evidence="16"/>
<evidence type="ECO:0000256" key="2">
    <source>
        <dbReference type="ARBA" id="ARBA00003002"/>
    </source>
</evidence>
<evidence type="ECO:0000313" key="18">
    <source>
        <dbReference type="EMBL" id="CCK76991.1"/>
    </source>
</evidence>
<comment type="similarity">
    <text evidence="4 16 17">Belongs to the OadG family.</text>
</comment>
<dbReference type="InterPro" id="IPR023424">
    <property type="entry name" value="OadG"/>
</dbReference>
<evidence type="ECO:0000256" key="3">
    <source>
        <dbReference type="ARBA" id="ARBA00004162"/>
    </source>
</evidence>
<dbReference type="Proteomes" id="UP000032749">
    <property type="component" value="Chromosome"/>
</dbReference>
<evidence type="ECO:0000256" key="6">
    <source>
        <dbReference type="ARBA" id="ARBA00022448"/>
    </source>
</evidence>
<evidence type="ECO:0000256" key="16">
    <source>
        <dbReference type="HAMAP-Rule" id="MF_00404"/>
    </source>
</evidence>
<keyword evidence="8 16" id="KW-0812">Transmembrane</keyword>
<evidence type="ECO:0000256" key="8">
    <source>
        <dbReference type="ARBA" id="ARBA00022692"/>
    </source>
</evidence>
<keyword evidence="14 16" id="KW-0739">Sodium transport</keyword>
<protein>
    <recommendedName>
        <fullName evidence="16">Probable oxaloacetate decarboxylase gamma chain</fullName>
        <ecNumber evidence="16">7.2.4.2</ecNumber>
    </recommendedName>
</protein>
<dbReference type="InterPro" id="IPR005899">
    <property type="entry name" value="Na_pump_deCOase"/>
</dbReference>
<organism evidence="18 19">
    <name type="scientific">Oleispira antarctica RB-8</name>
    <dbReference type="NCBI Taxonomy" id="698738"/>
    <lineage>
        <taxon>Bacteria</taxon>
        <taxon>Pseudomonadati</taxon>
        <taxon>Pseudomonadota</taxon>
        <taxon>Gammaproteobacteria</taxon>
        <taxon>Oceanospirillales</taxon>
        <taxon>Oceanospirillaceae</taxon>
        <taxon>Oleispira</taxon>
    </lineage>
</organism>
<evidence type="ECO:0000256" key="15">
    <source>
        <dbReference type="ARBA" id="ARBA00048176"/>
    </source>
</evidence>
<comment type="cofactor">
    <cofactor evidence="1 16 17">
        <name>Na(+)</name>
        <dbReference type="ChEBI" id="CHEBI:29101"/>
    </cofactor>
</comment>
<dbReference type="GO" id="GO:0005886">
    <property type="term" value="C:plasma membrane"/>
    <property type="evidence" value="ECO:0007669"/>
    <property type="project" value="UniProtKB-SubCell"/>
</dbReference>
<evidence type="ECO:0000256" key="12">
    <source>
        <dbReference type="ARBA" id="ARBA00023065"/>
    </source>
</evidence>
<dbReference type="GO" id="GO:0015081">
    <property type="term" value="F:sodium ion transmembrane transporter activity"/>
    <property type="evidence" value="ECO:0007669"/>
    <property type="project" value="UniProtKB-UniRule"/>
</dbReference>
<evidence type="ECO:0000256" key="1">
    <source>
        <dbReference type="ARBA" id="ARBA00001959"/>
    </source>
</evidence>
<dbReference type="KEGG" id="oai:OLEAN_C28150"/>
<keyword evidence="6 16" id="KW-0813">Transport</keyword>
<evidence type="ECO:0000256" key="17">
    <source>
        <dbReference type="RuleBase" id="RU004278"/>
    </source>
</evidence>
<feature type="transmembrane region" description="Helical" evidence="16 17">
    <location>
        <begin position="12"/>
        <end position="32"/>
    </location>
</feature>
<evidence type="ECO:0000313" key="19">
    <source>
        <dbReference type="Proteomes" id="UP000032749"/>
    </source>
</evidence>
<keyword evidence="11 16" id="KW-0915">Sodium</keyword>
<dbReference type="STRING" id="698738.OLEAN_C28150"/>
<keyword evidence="13 16" id="KW-0472">Membrane</keyword>
<dbReference type="AlphaFoldDB" id="R4YPF8"/>
<evidence type="ECO:0000256" key="5">
    <source>
        <dbReference type="ARBA" id="ARBA00011869"/>
    </source>
</evidence>
<dbReference type="GO" id="GO:0015451">
    <property type="term" value="F:decarboxylation-driven active transmembrane transporter activity"/>
    <property type="evidence" value="ECO:0007669"/>
    <property type="project" value="UniProtKB-EC"/>
</dbReference>
<evidence type="ECO:0000256" key="7">
    <source>
        <dbReference type="ARBA" id="ARBA00022475"/>
    </source>
</evidence>
<dbReference type="OrthoDB" id="5772594at2"/>
<dbReference type="EMBL" id="FO203512">
    <property type="protein sequence ID" value="CCK76991.1"/>
    <property type="molecule type" value="Genomic_DNA"/>
</dbReference>
<comment type="function">
    <text evidence="2 16 17">Catalyzes the decarboxylation of oxaloacetate coupled to Na(+) translocation.</text>
</comment>
<reference evidence="18 19" key="1">
    <citation type="journal article" date="2013" name="Nat. Commun.">
        <title>Genome sequence and functional genomic analysis of the oil-degrading bacterium Oleispira antarctica.</title>
        <authorList>
            <person name="Kube M."/>
            <person name="Chernikova T.N."/>
            <person name="Al-Ramahi Y."/>
            <person name="Beloqui A."/>
            <person name="Lopez-Cortez N."/>
            <person name="Guazzaroni M.E."/>
            <person name="Heipieper H.J."/>
            <person name="Klages S."/>
            <person name="Kotsyurbenko O.R."/>
            <person name="Langer I."/>
            <person name="Nechitaylo T.Y."/>
            <person name="Lunsdorf H."/>
            <person name="Fernandez M."/>
            <person name="Juarez S."/>
            <person name="Ciordia S."/>
            <person name="Singer A."/>
            <person name="Kagan O."/>
            <person name="Egorova O."/>
            <person name="Petit P.A."/>
            <person name="Stogios P."/>
            <person name="Kim Y."/>
            <person name="Tchigvintsev A."/>
            <person name="Flick R."/>
            <person name="Denaro R."/>
            <person name="Genovese M."/>
            <person name="Albar J.P."/>
            <person name="Reva O.N."/>
            <person name="Martinez-Gomariz M."/>
            <person name="Tran H."/>
            <person name="Ferrer M."/>
            <person name="Savchenko A."/>
            <person name="Yakunin A.F."/>
            <person name="Yakimov M.M."/>
            <person name="Golyshina O.V."/>
            <person name="Reinhardt R."/>
            <person name="Golyshin P.N."/>
        </authorList>
    </citation>
    <scope>NUCLEOTIDE SEQUENCE [LARGE SCALE GENOMIC DNA]</scope>
</reference>
<proteinExistence type="inferred from homology"/>
<accession>R4YPF8</accession>
<comment type="catalytic activity">
    <reaction evidence="15 16 17">
        <text>oxaloacetate + 2 Na(+)(in) + H(+) = pyruvate + 2 Na(+)(out) + CO2</text>
        <dbReference type="Rhea" id="RHEA:57724"/>
        <dbReference type="ChEBI" id="CHEBI:15361"/>
        <dbReference type="ChEBI" id="CHEBI:15378"/>
        <dbReference type="ChEBI" id="CHEBI:16452"/>
        <dbReference type="ChEBI" id="CHEBI:16526"/>
        <dbReference type="ChEBI" id="CHEBI:29101"/>
        <dbReference type="EC" id="7.2.4.2"/>
    </reaction>
</comment>
<evidence type="ECO:0000256" key="11">
    <source>
        <dbReference type="ARBA" id="ARBA00023053"/>
    </source>
</evidence>
<dbReference type="HAMAP" id="MF_00404">
    <property type="entry name" value="OadG"/>
    <property type="match status" value="1"/>
</dbReference>
<dbReference type="HOGENOM" id="CLU_168750_3_1_6"/>
<keyword evidence="18" id="KW-0456">Lyase</keyword>
<keyword evidence="9 16" id="KW-1278">Translocase</keyword>
<dbReference type="NCBIfam" id="TIGR01195">
    <property type="entry name" value="oadG_fam"/>
    <property type="match status" value="1"/>
</dbReference>
<evidence type="ECO:0000256" key="4">
    <source>
        <dbReference type="ARBA" id="ARBA00005844"/>
    </source>
</evidence>
<dbReference type="GO" id="GO:0008948">
    <property type="term" value="F:oxaloacetate decarboxylase activity"/>
    <property type="evidence" value="ECO:0007669"/>
    <property type="project" value="UniProtKB-UniRule"/>
</dbReference>
<evidence type="ECO:0000256" key="9">
    <source>
        <dbReference type="ARBA" id="ARBA00022967"/>
    </source>
</evidence>